<evidence type="ECO:0000256" key="1">
    <source>
        <dbReference type="ARBA" id="ARBA00001946"/>
    </source>
</evidence>
<evidence type="ECO:0000256" key="4">
    <source>
        <dbReference type="ARBA" id="ARBA00022723"/>
    </source>
</evidence>
<dbReference type="AlphaFoldDB" id="A0A5C4WW49"/>
<comment type="caution">
    <text evidence="9">The sequence shown here is derived from an EMBL/GenBank/DDBJ whole genome shotgun (WGS) entry which is preliminary data.</text>
</comment>
<sequence length="142" mass="15530">MAATGVMYLLDKSALARMRTSDVVAKALYPLYVARVVATCSVIDLEVLYSARDFAHYQRILDAQGQCIQLPLTQETQVRALDVQKQLAARSQHRGIPPNDLLIAACAEVHGATVLHYDRDFDIISEVTGQPALWVAPPGSVP</sequence>
<gene>
    <name evidence="8" type="primary">vapC</name>
    <name evidence="9" type="ORF">FH608_004735</name>
</gene>
<dbReference type="Pfam" id="PF01850">
    <property type="entry name" value="PIN"/>
    <property type="match status" value="1"/>
</dbReference>
<evidence type="ECO:0000256" key="6">
    <source>
        <dbReference type="ARBA" id="ARBA00022842"/>
    </source>
</evidence>
<dbReference type="PANTHER" id="PTHR33653:SF1">
    <property type="entry name" value="RIBONUCLEASE VAPC2"/>
    <property type="match status" value="1"/>
</dbReference>
<evidence type="ECO:0000256" key="2">
    <source>
        <dbReference type="ARBA" id="ARBA00022649"/>
    </source>
</evidence>
<dbReference type="InterPro" id="IPR022907">
    <property type="entry name" value="VapC_family"/>
</dbReference>
<name>A0A5C4WW49_9ACTN</name>
<comment type="similarity">
    <text evidence="7 8">Belongs to the PINc/VapC protein family.</text>
</comment>
<keyword evidence="5 8" id="KW-0378">Hydrolase</keyword>
<accession>A0A5P9YK28</accession>
<dbReference type="EMBL" id="VDLX02000001">
    <property type="protein sequence ID" value="KAB8197828.1"/>
    <property type="molecule type" value="Genomic_DNA"/>
</dbReference>
<dbReference type="RefSeq" id="WP_139628606.1">
    <property type="nucleotide sequence ID" value="NZ_CP045572.1"/>
</dbReference>
<dbReference type="PANTHER" id="PTHR33653">
    <property type="entry name" value="RIBONUCLEASE VAPC2"/>
    <property type="match status" value="1"/>
</dbReference>
<keyword evidence="2 8" id="KW-1277">Toxin-antitoxin system</keyword>
<feature type="binding site" evidence="8">
    <location>
        <position position="11"/>
    </location>
    <ligand>
        <name>Mg(2+)</name>
        <dbReference type="ChEBI" id="CHEBI:18420"/>
    </ligand>
</feature>
<keyword evidence="10" id="KW-1185">Reference proteome</keyword>
<dbReference type="Gene3D" id="3.40.50.1010">
    <property type="entry name" value="5'-nuclease"/>
    <property type="match status" value="1"/>
</dbReference>
<dbReference type="GO" id="GO:0000287">
    <property type="term" value="F:magnesium ion binding"/>
    <property type="evidence" value="ECO:0007669"/>
    <property type="project" value="UniProtKB-UniRule"/>
</dbReference>
<evidence type="ECO:0000256" key="7">
    <source>
        <dbReference type="ARBA" id="ARBA00038093"/>
    </source>
</evidence>
<accession>A0A5C4WW49</accession>
<dbReference type="Proteomes" id="UP000312512">
    <property type="component" value="Unassembled WGS sequence"/>
</dbReference>
<keyword evidence="8" id="KW-0800">Toxin</keyword>
<comment type="cofactor">
    <cofactor evidence="1 8">
        <name>Mg(2+)</name>
        <dbReference type="ChEBI" id="CHEBI:18420"/>
    </cofactor>
</comment>
<dbReference type="EC" id="3.1.-.-" evidence="8"/>
<dbReference type="GO" id="GO:0004540">
    <property type="term" value="F:RNA nuclease activity"/>
    <property type="evidence" value="ECO:0007669"/>
    <property type="project" value="InterPro"/>
</dbReference>
<evidence type="ECO:0000256" key="5">
    <source>
        <dbReference type="ARBA" id="ARBA00022801"/>
    </source>
</evidence>
<dbReference type="HAMAP" id="MF_00265">
    <property type="entry name" value="VapC_Nob1"/>
    <property type="match status" value="1"/>
</dbReference>
<dbReference type="GO" id="GO:0090729">
    <property type="term" value="F:toxin activity"/>
    <property type="evidence" value="ECO:0007669"/>
    <property type="project" value="UniProtKB-KW"/>
</dbReference>
<evidence type="ECO:0000313" key="10">
    <source>
        <dbReference type="Proteomes" id="UP000312512"/>
    </source>
</evidence>
<evidence type="ECO:0000256" key="3">
    <source>
        <dbReference type="ARBA" id="ARBA00022722"/>
    </source>
</evidence>
<feature type="binding site" evidence="8">
    <location>
        <position position="100"/>
    </location>
    <ligand>
        <name>Mg(2+)</name>
        <dbReference type="ChEBI" id="CHEBI:18420"/>
    </ligand>
</feature>
<evidence type="ECO:0000256" key="8">
    <source>
        <dbReference type="HAMAP-Rule" id="MF_00265"/>
    </source>
</evidence>
<evidence type="ECO:0000313" key="9">
    <source>
        <dbReference type="EMBL" id="KAB8197828.1"/>
    </source>
</evidence>
<dbReference type="SUPFAM" id="SSF88723">
    <property type="entry name" value="PIN domain-like"/>
    <property type="match status" value="1"/>
</dbReference>
<dbReference type="OrthoDB" id="5185254at2"/>
<dbReference type="CDD" id="cd18755">
    <property type="entry name" value="PIN_MtVapC3_VapC21-like"/>
    <property type="match status" value="1"/>
</dbReference>
<proteinExistence type="inferred from homology"/>
<dbReference type="InterPro" id="IPR050556">
    <property type="entry name" value="Type_II_TA_system_RNase"/>
</dbReference>
<reference evidence="9 10" key="1">
    <citation type="submission" date="2019-10" db="EMBL/GenBank/DDBJ databases">
        <title>Nonomuraea sp. nov., isolated from Phyllanthus amarus.</title>
        <authorList>
            <person name="Klykleung N."/>
            <person name="Tanasupawat S."/>
        </authorList>
    </citation>
    <scope>NUCLEOTIDE SEQUENCE [LARGE SCALE GENOMIC DNA]</scope>
    <source>
        <strain evidence="9 10">PA1-10</strain>
    </source>
</reference>
<keyword evidence="6 8" id="KW-0460">Magnesium</keyword>
<organism evidence="9 10">
    <name type="scientific">Nonomuraea phyllanthi</name>
    <dbReference type="NCBI Taxonomy" id="2219224"/>
    <lineage>
        <taxon>Bacteria</taxon>
        <taxon>Bacillati</taxon>
        <taxon>Actinomycetota</taxon>
        <taxon>Actinomycetes</taxon>
        <taxon>Streptosporangiales</taxon>
        <taxon>Streptosporangiaceae</taxon>
        <taxon>Nonomuraea</taxon>
    </lineage>
</organism>
<keyword evidence="4 8" id="KW-0479">Metal-binding</keyword>
<keyword evidence="3 8" id="KW-0540">Nuclease</keyword>
<dbReference type="InterPro" id="IPR002716">
    <property type="entry name" value="PIN_dom"/>
</dbReference>
<dbReference type="InterPro" id="IPR029060">
    <property type="entry name" value="PIN-like_dom_sf"/>
</dbReference>
<dbReference type="GO" id="GO:0016787">
    <property type="term" value="F:hydrolase activity"/>
    <property type="evidence" value="ECO:0007669"/>
    <property type="project" value="UniProtKB-KW"/>
</dbReference>
<protein>
    <recommendedName>
        <fullName evidence="8">Ribonuclease VapC</fullName>
        <shortName evidence="8">RNase VapC</shortName>
        <ecNumber evidence="8">3.1.-.-</ecNumber>
    </recommendedName>
    <alternativeName>
        <fullName evidence="8">Toxin VapC</fullName>
    </alternativeName>
</protein>
<comment type="function">
    <text evidence="8">Toxic component of a toxin-antitoxin (TA) system. An RNase.</text>
</comment>